<sequence length="254" mass="27952">MTTHQALRCGILGFGYLGRPLAQKIYEQGGAVSALKRRISSDDVNLPLDLEAADLNDPAVFQTAFWQRWADKTTWFCLLPPSALQDYAGTLRRWLALAEQSGVQHIVLTGSTSVYGERARLCDEHTPPEPQTEAARQILAAEALFWASRIPHIDILRLGGLYCAERHPVSRLSGRGRLGGGARPVNMLHRDLAVEALFQTALNPQGKRLRNIVEPAHPTRAEFYTAEAAKLGLSAPDFDPADRTDGKIVTSLYA</sequence>
<dbReference type="PANTHER" id="PTHR48079:SF6">
    <property type="entry name" value="NAD(P)-BINDING DOMAIN-CONTAINING PROTEIN-RELATED"/>
    <property type="match status" value="1"/>
</dbReference>
<reference evidence="1 2" key="1">
    <citation type="submission" date="2018-06" db="EMBL/GenBank/DDBJ databases">
        <authorList>
            <consortium name="Pathogen Informatics"/>
            <person name="Doyle S."/>
        </authorList>
    </citation>
    <scope>NUCLEOTIDE SEQUENCE [LARGE SCALE GENOMIC DNA]</scope>
    <source>
        <strain evidence="1 2">NCTC10295</strain>
    </source>
</reference>
<dbReference type="EMBL" id="UGQS01000002">
    <property type="protein sequence ID" value="STZ76722.1"/>
    <property type="molecule type" value="Genomic_DNA"/>
</dbReference>
<dbReference type="GO" id="GO:0004029">
    <property type="term" value="F:aldehyde dehydrogenase (NAD+) activity"/>
    <property type="evidence" value="ECO:0007669"/>
    <property type="project" value="TreeGrafter"/>
</dbReference>
<dbReference type="InterPro" id="IPR036291">
    <property type="entry name" value="NAD(P)-bd_dom_sf"/>
</dbReference>
<dbReference type="Proteomes" id="UP000254651">
    <property type="component" value="Unassembled WGS sequence"/>
</dbReference>
<gene>
    <name evidence="1" type="primary">yeeZ</name>
    <name evidence="1" type="ORF">NCTC10295_01499</name>
</gene>
<name>A0A378UJR1_BERDE</name>
<dbReference type="SUPFAM" id="SSF51735">
    <property type="entry name" value="NAD(P)-binding Rossmann-fold domains"/>
    <property type="match status" value="1"/>
</dbReference>
<organism evidence="1 2">
    <name type="scientific">Bergeriella denitrificans</name>
    <name type="common">Neisseria denitrificans</name>
    <dbReference type="NCBI Taxonomy" id="494"/>
    <lineage>
        <taxon>Bacteria</taxon>
        <taxon>Pseudomonadati</taxon>
        <taxon>Pseudomonadota</taxon>
        <taxon>Betaproteobacteria</taxon>
        <taxon>Neisseriales</taxon>
        <taxon>Neisseriaceae</taxon>
        <taxon>Bergeriella</taxon>
    </lineage>
</organism>
<dbReference type="AlphaFoldDB" id="A0A378UJR1"/>
<dbReference type="Gene3D" id="3.40.50.720">
    <property type="entry name" value="NAD(P)-binding Rossmann-like Domain"/>
    <property type="match status" value="1"/>
</dbReference>
<proteinExistence type="predicted"/>
<evidence type="ECO:0000313" key="1">
    <source>
        <dbReference type="EMBL" id="STZ76722.1"/>
    </source>
</evidence>
<protein>
    <recommendedName>
        <fullName evidence="3">NAD-dependent epimerase/dehydratase domain-containing protein</fullName>
    </recommendedName>
</protein>
<keyword evidence="2" id="KW-1185">Reference proteome</keyword>
<accession>A0A378UJR1</accession>
<dbReference type="GO" id="GO:0005737">
    <property type="term" value="C:cytoplasm"/>
    <property type="evidence" value="ECO:0007669"/>
    <property type="project" value="TreeGrafter"/>
</dbReference>
<evidence type="ECO:0000313" key="2">
    <source>
        <dbReference type="Proteomes" id="UP000254651"/>
    </source>
</evidence>
<dbReference type="RefSeq" id="WP_066075823.1">
    <property type="nucleotide sequence ID" value="NZ_CP181246.1"/>
</dbReference>
<dbReference type="InterPro" id="IPR051783">
    <property type="entry name" value="NAD(P)-dependent_oxidoreduct"/>
</dbReference>
<dbReference type="PANTHER" id="PTHR48079">
    <property type="entry name" value="PROTEIN YEEZ"/>
    <property type="match status" value="1"/>
</dbReference>
<evidence type="ECO:0008006" key="3">
    <source>
        <dbReference type="Google" id="ProtNLM"/>
    </source>
</evidence>